<comment type="caution">
    <text evidence="1">The sequence shown here is derived from an EMBL/GenBank/DDBJ whole genome shotgun (WGS) entry which is preliminary data.</text>
</comment>
<sequence>MQQSIDSQPNSSRPLSYKNLIQEVSNLSSDYYPTLNVKLCPASMQVQALATYYRTNRQALTVVEIKCLRERARMNDYRFTNILVGNSVEKDNDMLIVLLLLSKYWLQNVPAIEPGKLNTADFITRSSVAQGLEGCREREQNLLQLLYRLVQQRLILGCSFATLLAVLGGQPKPRAYTPMDKEGSLQNPSRRSIRSSWLLARRGLKLHQVELCIELGLV</sequence>
<protein>
    <submittedName>
        <fullName evidence="1">Uncharacterized protein</fullName>
    </submittedName>
</protein>
<dbReference type="EMBL" id="JAMSHJ010000007">
    <property type="protein sequence ID" value="KAI5392234.1"/>
    <property type="molecule type" value="Genomic_DNA"/>
</dbReference>
<gene>
    <name evidence="1" type="ORF">KIW84_076864</name>
</gene>
<organism evidence="1 2">
    <name type="scientific">Pisum sativum</name>
    <name type="common">Garden pea</name>
    <name type="synonym">Lathyrus oleraceus</name>
    <dbReference type="NCBI Taxonomy" id="3888"/>
    <lineage>
        <taxon>Eukaryota</taxon>
        <taxon>Viridiplantae</taxon>
        <taxon>Streptophyta</taxon>
        <taxon>Embryophyta</taxon>
        <taxon>Tracheophyta</taxon>
        <taxon>Spermatophyta</taxon>
        <taxon>Magnoliopsida</taxon>
        <taxon>eudicotyledons</taxon>
        <taxon>Gunneridae</taxon>
        <taxon>Pentapetalae</taxon>
        <taxon>rosids</taxon>
        <taxon>fabids</taxon>
        <taxon>Fabales</taxon>
        <taxon>Fabaceae</taxon>
        <taxon>Papilionoideae</taxon>
        <taxon>50 kb inversion clade</taxon>
        <taxon>NPAAA clade</taxon>
        <taxon>Hologalegina</taxon>
        <taxon>IRL clade</taxon>
        <taxon>Fabeae</taxon>
        <taxon>Lathyrus</taxon>
    </lineage>
</organism>
<dbReference type="AlphaFoldDB" id="A0A9D4VXM4"/>
<evidence type="ECO:0000313" key="2">
    <source>
        <dbReference type="Proteomes" id="UP001058974"/>
    </source>
</evidence>
<name>A0A9D4VXM4_PEA</name>
<accession>A0A9D4VXM4</accession>
<reference evidence="1 2" key="1">
    <citation type="journal article" date="2022" name="Nat. Genet.">
        <title>Improved pea reference genome and pan-genome highlight genomic features and evolutionary characteristics.</title>
        <authorList>
            <person name="Yang T."/>
            <person name="Liu R."/>
            <person name="Luo Y."/>
            <person name="Hu S."/>
            <person name="Wang D."/>
            <person name="Wang C."/>
            <person name="Pandey M.K."/>
            <person name="Ge S."/>
            <person name="Xu Q."/>
            <person name="Li N."/>
            <person name="Li G."/>
            <person name="Huang Y."/>
            <person name="Saxena R.K."/>
            <person name="Ji Y."/>
            <person name="Li M."/>
            <person name="Yan X."/>
            <person name="He Y."/>
            <person name="Liu Y."/>
            <person name="Wang X."/>
            <person name="Xiang C."/>
            <person name="Varshney R.K."/>
            <person name="Ding H."/>
            <person name="Gao S."/>
            <person name="Zong X."/>
        </authorList>
    </citation>
    <scope>NUCLEOTIDE SEQUENCE [LARGE SCALE GENOMIC DNA]</scope>
    <source>
        <strain evidence="1 2">cv. Zhongwan 6</strain>
    </source>
</reference>
<dbReference type="Proteomes" id="UP001058974">
    <property type="component" value="Chromosome 7"/>
</dbReference>
<evidence type="ECO:0000313" key="1">
    <source>
        <dbReference type="EMBL" id="KAI5392234.1"/>
    </source>
</evidence>
<proteinExistence type="predicted"/>
<dbReference type="Gramene" id="Psat07G0686400-T1">
    <property type="protein sequence ID" value="KAI5392234.1"/>
    <property type="gene ID" value="KIW84_076864"/>
</dbReference>
<keyword evidence="2" id="KW-1185">Reference proteome</keyword>